<protein>
    <submittedName>
        <fullName evidence="1">Beta-aspartyl-peptidase (Threonine type)</fullName>
        <ecNumber evidence="1">3.4.19.5</ecNumber>
    </submittedName>
</protein>
<comment type="caution">
    <text evidence="1">The sequence shown here is derived from an EMBL/GenBank/DDBJ whole genome shotgun (WGS) entry which is preliminary data.</text>
</comment>
<evidence type="ECO:0000313" key="1">
    <source>
        <dbReference type="EMBL" id="MBB6577698.1"/>
    </source>
</evidence>
<dbReference type="Pfam" id="PF01112">
    <property type="entry name" value="Asparaginase_2"/>
    <property type="match status" value="1"/>
</dbReference>
<dbReference type="Proteomes" id="UP000562492">
    <property type="component" value="Unassembled WGS sequence"/>
</dbReference>
<proteinExistence type="predicted"/>
<dbReference type="PANTHER" id="PTHR10188:SF6">
    <property type="entry name" value="N(4)-(BETA-N-ACETYLGLUCOSAMINYL)-L-ASPARAGINASE"/>
    <property type="match status" value="1"/>
</dbReference>
<keyword evidence="2" id="KW-1185">Reference proteome</keyword>
<dbReference type="PANTHER" id="PTHR10188">
    <property type="entry name" value="L-ASPARAGINASE"/>
    <property type="match status" value="1"/>
</dbReference>
<dbReference type="GO" id="GO:0008798">
    <property type="term" value="F:beta-aspartyl-peptidase activity"/>
    <property type="evidence" value="ECO:0007669"/>
    <property type="project" value="UniProtKB-EC"/>
</dbReference>
<keyword evidence="1" id="KW-0378">Hydrolase</keyword>
<accession>A0ABR6REW3</accession>
<dbReference type="Gene3D" id="3.60.20.30">
    <property type="entry name" value="(Glycosyl)asparaginase"/>
    <property type="match status" value="1"/>
</dbReference>
<gene>
    <name evidence="1" type="ORF">HNP33_001755</name>
</gene>
<organism evidence="1 2">
    <name type="scientific">Comamonas odontotermitis</name>
    <dbReference type="NCBI Taxonomy" id="379895"/>
    <lineage>
        <taxon>Bacteria</taxon>
        <taxon>Pseudomonadati</taxon>
        <taxon>Pseudomonadota</taxon>
        <taxon>Betaproteobacteria</taxon>
        <taxon>Burkholderiales</taxon>
        <taxon>Comamonadaceae</taxon>
        <taxon>Comamonas</taxon>
    </lineage>
</organism>
<sequence>MSPTKFTPVIAIHGGAGTITRASITPAQQQAYRNALRDVLLGAQRKLAEGAPAEAVAVEAVRLLEECPLFNAGRGAVFTADATHEMDACVMRGRDLACGSIAGVSTVRNPVIAAKALMEAGGPVFMIGAAAEQFAQRQGCEMVAKDWFSTEQRLAQLRTVQEAARVSGSDTVALDHTAQSLAAPQGTGDAPLDERKKMGTVGAVVLDVHGNLAAATSTGGLTNKKPGRVGDSPVVGAGTYAKNGVVAVSCTGVGEAFIRGTAAHAVAARIELLGADVADAASAVIHRVLPPLGGDGGLIAVGASGEVSLCFNSEGMYRGQVGVAGEPLVAIYESDQLLTA</sequence>
<dbReference type="CDD" id="cd04701">
    <property type="entry name" value="Asparaginase_2"/>
    <property type="match status" value="1"/>
</dbReference>
<reference evidence="1 2" key="1">
    <citation type="submission" date="2020-08" db="EMBL/GenBank/DDBJ databases">
        <title>Functional genomics of gut bacteria from endangered species of beetles.</title>
        <authorList>
            <person name="Carlos-Shanley C."/>
        </authorList>
    </citation>
    <scope>NUCLEOTIDE SEQUENCE [LARGE SCALE GENOMIC DNA]</scope>
    <source>
        <strain evidence="1 2">S00124</strain>
    </source>
</reference>
<dbReference type="InterPro" id="IPR029055">
    <property type="entry name" value="Ntn_hydrolases_N"/>
</dbReference>
<dbReference type="EMBL" id="JACHKZ010000008">
    <property type="protein sequence ID" value="MBB6577698.1"/>
    <property type="molecule type" value="Genomic_DNA"/>
</dbReference>
<dbReference type="InterPro" id="IPR000246">
    <property type="entry name" value="Peptidase_T2"/>
</dbReference>
<dbReference type="EC" id="3.4.19.5" evidence="1"/>
<name>A0ABR6REW3_9BURK</name>
<dbReference type="RefSeq" id="WP_184707397.1">
    <property type="nucleotide sequence ID" value="NZ_JACHKZ010000008.1"/>
</dbReference>
<dbReference type="SUPFAM" id="SSF56235">
    <property type="entry name" value="N-terminal nucleophile aminohydrolases (Ntn hydrolases)"/>
    <property type="match status" value="1"/>
</dbReference>
<evidence type="ECO:0000313" key="2">
    <source>
        <dbReference type="Proteomes" id="UP000562492"/>
    </source>
</evidence>